<dbReference type="PANTHER" id="PTHR42886">
    <property type="entry name" value="RE40534P-RELATED"/>
    <property type="match status" value="1"/>
</dbReference>
<dbReference type="GO" id="GO:0006654">
    <property type="term" value="P:phosphatidic acid biosynthetic process"/>
    <property type="evidence" value="ECO:0007669"/>
    <property type="project" value="TreeGrafter"/>
</dbReference>
<dbReference type="AlphaFoldDB" id="A0A4Y9ZHT0"/>
<feature type="compositionally biased region" description="Polar residues" evidence="2">
    <location>
        <begin position="231"/>
        <end position="249"/>
    </location>
</feature>
<dbReference type="OrthoDB" id="7457040at2759"/>
<evidence type="ECO:0000256" key="2">
    <source>
        <dbReference type="SAM" id="MobiDB-lite"/>
    </source>
</evidence>
<sequence length="249" mass="26879">MAAAAATASTSSGSSSLLPLPPAREIPSSFLSSVKSWWSAGEKESAASEERLLRRIPYFRSSSSPSIHSQEEGSVISHSSKVTLADPKHYLNTLSITSTSPSPDAPPPAIMLHGYGAGLGFYFLNFPALANWAGSRGSSVFALDWLGMGRSARPSFSIKAKRDDIAGRVHEAESFFVDSLEQWRERMGIDKMTLVGHSLGGYFSVVYALRYPERVSKLVLLSPAGVPRDPNNLTQPSREITDEQTSGSE</sequence>
<dbReference type="Proteomes" id="UP000298061">
    <property type="component" value="Unassembled WGS sequence"/>
</dbReference>
<keyword evidence="5" id="KW-1185">Reference proteome</keyword>
<evidence type="ECO:0000259" key="3">
    <source>
        <dbReference type="Pfam" id="PF00561"/>
    </source>
</evidence>
<dbReference type="GO" id="GO:0055088">
    <property type="term" value="P:lipid homeostasis"/>
    <property type="evidence" value="ECO:0007669"/>
    <property type="project" value="TreeGrafter"/>
</dbReference>
<feature type="region of interest" description="Disordered" evidence="2">
    <location>
        <begin position="1"/>
        <end position="21"/>
    </location>
</feature>
<proteinExistence type="inferred from homology"/>
<dbReference type="Pfam" id="PF00561">
    <property type="entry name" value="Abhydrolase_1"/>
    <property type="match status" value="1"/>
</dbReference>
<feature type="compositionally biased region" description="Low complexity" evidence="2">
    <location>
        <begin position="1"/>
        <end position="18"/>
    </location>
</feature>
<evidence type="ECO:0000313" key="5">
    <source>
        <dbReference type="Proteomes" id="UP000298061"/>
    </source>
</evidence>
<gene>
    <name evidence="4" type="ORF">EWM64_g10963</name>
</gene>
<evidence type="ECO:0000256" key="1">
    <source>
        <dbReference type="ARBA" id="ARBA00038097"/>
    </source>
</evidence>
<dbReference type="EMBL" id="SFCI01003389">
    <property type="protein sequence ID" value="TFY73049.1"/>
    <property type="molecule type" value="Genomic_DNA"/>
</dbReference>
<feature type="non-terminal residue" evidence="4">
    <location>
        <position position="249"/>
    </location>
</feature>
<dbReference type="InterPro" id="IPR000073">
    <property type="entry name" value="AB_hydrolase_1"/>
</dbReference>
<organism evidence="4 5">
    <name type="scientific">Hericium alpestre</name>
    <dbReference type="NCBI Taxonomy" id="135208"/>
    <lineage>
        <taxon>Eukaryota</taxon>
        <taxon>Fungi</taxon>
        <taxon>Dikarya</taxon>
        <taxon>Basidiomycota</taxon>
        <taxon>Agaricomycotina</taxon>
        <taxon>Agaricomycetes</taxon>
        <taxon>Russulales</taxon>
        <taxon>Hericiaceae</taxon>
        <taxon>Hericium</taxon>
    </lineage>
</organism>
<name>A0A4Y9ZHT0_9AGAM</name>
<comment type="similarity">
    <text evidence="1">Belongs to the peptidase S33 family. ABHD4/ABHD5 subfamily.</text>
</comment>
<dbReference type="GO" id="GO:0042171">
    <property type="term" value="F:lysophosphatidic acid acyltransferase activity"/>
    <property type="evidence" value="ECO:0007669"/>
    <property type="project" value="TreeGrafter"/>
</dbReference>
<dbReference type="GO" id="GO:0004623">
    <property type="term" value="F:phospholipase A2 activity"/>
    <property type="evidence" value="ECO:0007669"/>
    <property type="project" value="TreeGrafter"/>
</dbReference>
<dbReference type="InterPro" id="IPR029058">
    <property type="entry name" value="AB_hydrolase_fold"/>
</dbReference>
<dbReference type="PANTHER" id="PTHR42886:SF29">
    <property type="entry name" value="PUMMELIG, ISOFORM A"/>
    <property type="match status" value="1"/>
</dbReference>
<comment type="caution">
    <text evidence="4">The sequence shown here is derived from an EMBL/GenBank/DDBJ whole genome shotgun (WGS) entry which is preliminary data.</text>
</comment>
<feature type="region of interest" description="Disordered" evidence="2">
    <location>
        <begin position="228"/>
        <end position="249"/>
    </location>
</feature>
<evidence type="ECO:0000313" key="4">
    <source>
        <dbReference type="EMBL" id="TFY73049.1"/>
    </source>
</evidence>
<reference evidence="4 5" key="1">
    <citation type="submission" date="2019-02" db="EMBL/GenBank/DDBJ databases">
        <title>Genome sequencing of the rare red list fungi Hericium alpestre (H. flagellum).</title>
        <authorList>
            <person name="Buettner E."/>
            <person name="Kellner H."/>
        </authorList>
    </citation>
    <scope>NUCLEOTIDE SEQUENCE [LARGE SCALE GENOMIC DNA]</scope>
    <source>
        <strain evidence="4 5">DSM 108284</strain>
    </source>
</reference>
<accession>A0A4Y9ZHT0</accession>
<dbReference type="Gene3D" id="3.40.50.1820">
    <property type="entry name" value="alpha/beta hydrolase"/>
    <property type="match status" value="1"/>
</dbReference>
<dbReference type="STRING" id="135208.A0A4Y9ZHT0"/>
<dbReference type="GO" id="GO:0035965">
    <property type="term" value="P:cardiolipin acyl-chain remodeling"/>
    <property type="evidence" value="ECO:0007669"/>
    <property type="project" value="TreeGrafter"/>
</dbReference>
<dbReference type="SUPFAM" id="SSF53474">
    <property type="entry name" value="alpha/beta-Hydrolases"/>
    <property type="match status" value="1"/>
</dbReference>
<dbReference type="GO" id="GO:0005743">
    <property type="term" value="C:mitochondrial inner membrane"/>
    <property type="evidence" value="ECO:0007669"/>
    <property type="project" value="TreeGrafter"/>
</dbReference>
<feature type="domain" description="AB hydrolase-1" evidence="3">
    <location>
        <begin position="110"/>
        <end position="228"/>
    </location>
</feature>
<protein>
    <recommendedName>
        <fullName evidence="3">AB hydrolase-1 domain-containing protein</fullName>
    </recommendedName>
</protein>